<dbReference type="AlphaFoldDB" id="A0A398B7L7"/>
<evidence type="ECO:0000313" key="2">
    <source>
        <dbReference type="EMBL" id="RID85797.1"/>
    </source>
</evidence>
<gene>
    <name evidence="2" type="ORF">D1970_09700</name>
</gene>
<dbReference type="RefSeq" id="WP_119112650.1">
    <property type="nucleotide sequence ID" value="NZ_CBCSEO010000002.1"/>
</dbReference>
<keyword evidence="1" id="KW-0812">Transmembrane</keyword>
<organism evidence="2 3">
    <name type="scientific">Mesobacillus zeae</name>
    <dbReference type="NCBI Taxonomy" id="1917180"/>
    <lineage>
        <taxon>Bacteria</taxon>
        <taxon>Bacillati</taxon>
        <taxon>Bacillota</taxon>
        <taxon>Bacilli</taxon>
        <taxon>Bacillales</taxon>
        <taxon>Bacillaceae</taxon>
        <taxon>Mesobacillus</taxon>
    </lineage>
</organism>
<proteinExistence type="predicted"/>
<keyword evidence="1" id="KW-1133">Transmembrane helix</keyword>
<feature type="transmembrane region" description="Helical" evidence="1">
    <location>
        <begin position="6"/>
        <end position="27"/>
    </location>
</feature>
<feature type="transmembrane region" description="Helical" evidence="1">
    <location>
        <begin position="47"/>
        <end position="65"/>
    </location>
</feature>
<evidence type="ECO:0008006" key="4">
    <source>
        <dbReference type="Google" id="ProtNLM"/>
    </source>
</evidence>
<accession>A0A398B7L7</accession>
<keyword evidence="1" id="KW-0472">Membrane</keyword>
<dbReference type="EMBL" id="QWVT01000015">
    <property type="protein sequence ID" value="RID85797.1"/>
    <property type="molecule type" value="Genomic_DNA"/>
</dbReference>
<evidence type="ECO:0000256" key="1">
    <source>
        <dbReference type="SAM" id="Phobius"/>
    </source>
</evidence>
<keyword evidence="3" id="KW-1185">Reference proteome</keyword>
<sequence length="138" mass="16124">MEAFKLGPFIIKISWIFSLGAGTAAYWTIRKFLKEDIRFRDEFLDSLLNALLMGIVIYKLAILVYQPNLLFTNPVGALYLSGGWKEWTTALLLSSLYLLWQKKRKKWPGNLFIQAGIYGIATFLTSFWLFRTLYFLFF</sequence>
<dbReference type="Proteomes" id="UP000265816">
    <property type="component" value="Unassembled WGS sequence"/>
</dbReference>
<protein>
    <recommendedName>
        <fullName evidence="4">Prolipoprotein diacylglyceryl transferase</fullName>
    </recommendedName>
</protein>
<evidence type="ECO:0000313" key="3">
    <source>
        <dbReference type="Proteomes" id="UP000265816"/>
    </source>
</evidence>
<reference evidence="2 3" key="1">
    <citation type="submission" date="2018-08" db="EMBL/GenBank/DDBJ databases">
        <title>Bacillus jemisoniae sp. nov., Bacillus chryseoplanitiae sp. nov., Bacillus resnikiae sp. nov., and Bacillus frankliniae sp. nov., isolated from Viking spacecraft and associated surfaces.</title>
        <authorList>
            <person name="Seuylemezian A."/>
            <person name="Vaishampayan P."/>
        </authorList>
    </citation>
    <scope>NUCLEOTIDE SEQUENCE [LARGE SCALE GENOMIC DNA]</scope>
    <source>
        <strain evidence="2 3">JJ-247</strain>
    </source>
</reference>
<comment type="caution">
    <text evidence="2">The sequence shown here is derived from an EMBL/GenBank/DDBJ whole genome shotgun (WGS) entry which is preliminary data.</text>
</comment>
<dbReference type="OrthoDB" id="1796359at2"/>
<feature type="transmembrane region" description="Helical" evidence="1">
    <location>
        <begin position="111"/>
        <end position="130"/>
    </location>
</feature>
<name>A0A398B7L7_9BACI</name>
<feature type="transmembrane region" description="Helical" evidence="1">
    <location>
        <begin position="77"/>
        <end position="99"/>
    </location>
</feature>